<name>A0A1E7KH74_9ACTN</name>
<organism evidence="3 4">
    <name type="scientific">Streptomyces oceani</name>
    <dbReference type="NCBI Taxonomy" id="1075402"/>
    <lineage>
        <taxon>Bacteria</taxon>
        <taxon>Bacillati</taxon>
        <taxon>Actinomycetota</taxon>
        <taxon>Actinomycetes</taxon>
        <taxon>Kitasatosporales</taxon>
        <taxon>Streptomycetaceae</taxon>
        <taxon>Streptomyces</taxon>
    </lineage>
</organism>
<proteinExistence type="inferred from homology"/>
<sequence>MPPSSAEEQLTLYCLAHAGGSATPYRLWESFVPRGCRVVPLELPGHGTRLREPLDEDLDQLVAGLLPTVRSADTERFAIFGHSFGSILGFELSRQLCRLGTPPRALLVAGRNSPTGTLSHRPMHELTDDQLITELAHYGGLPAELLAVPELLRAYLPAIRHDLRLTETYTRSPGPAMRVPLTVYAGRRDKLIELPQVFEWAHETTAEFQMSVLSSGHFLLDEEEFRTMLAARLRRLIHTSEPAPAAEPAHTTSLAPSGL</sequence>
<dbReference type="PANTHER" id="PTHR11487">
    <property type="entry name" value="THIOESTERASE"/>
    <property type="match status" value="1"/>
</dbReference>
<comment type="caution">
    <text evidence="3">The sequence shown here is derived from an EMBL/GenBank/DDBJ whole genome shotgun (WGS) entry which is preliminary data.</text>
</comment>
<dbReference type="PANTHER" id="PTHR11487:SF0">
    <property type="entry name" value="S-ACYL FATTY ACID SYNTHASE THIOESTERASE, MEDIUM CHAIN"/>
    <property type="match status" value="1"/>
</dbReference>
<dbReference type="EMBL" id="LJGU01000121">
    <property type="protein sequence ID" value="OEV03297.1"/>
    <property type="molecule type" value="Genomic_DNA"/>
</dbReference>
<dbReference type="PATRIC" id="fig|1075402.3.peg.2633"/>
<dbReference type="InterPro" id="IPR001031">
    <property type="entry name" value="Thioesterase"/>
</dbReference>
<dbReference type="Pfam" id="PF00975">
    <property type="entry name" value="Thioesterase"/>
    <property type="match status" value="1"/>
</dbReference>
<dbReference type="InterPro" id="IPR029058">
    <property type="entry name" value="AB_hydrolase_fold"/>
</dbReference>
<dbReference type="STRING" id="1075402.AN216_12135"/>
<comment type="similarity">
    <text evidence="1">Belongs to the thioesterase family.</text>
</comment>
<dbReference type="Gene3D" id="3.40.50.1820">
    <property type="entry name" value="alpha/beta hydrolase"/>
    <property type="match status" value="1"/>
</dbReference>
<dbReference type="GO" id="GO:0008610">
    <property type="term" value="P:lipid biosynthetic process"/>
    <property type="evidence" value="ECO:0007669"/>
    <property type="project" value="TreeGrafter"/>
</dbReference>
<dbReference type="AlphaFoldDB" id="A0A1E7KH74"/>
<evidence type="ECO:0000256" key="1">
    <source>
        <dbReference type="ARBA" id="ARBA00007169"/>
    </source>
</evidence>
<dbReference type="SUPFAM" id="SSF53474">
    <property type="entry name" value="alpha/beta-Hydrolases"/>
    <property type="match status" value="1"/>
</dbReference>
<gene>
    <name evidence="3" type="ORF">AN216_12135</name>
</gene>
<keyword evidence="4" id="KW-1185">Reference proteome</keyword>
<dbReference type="InterPro" id="IPR012223">
    <property type="entry name" value="TEII"/>
</dbReference>
<reference evidence="3 4" key="1">
    <citation type="journal article" date="2016" name="Front. Microbiol.">
        <title>Comparative Genomics Analysis of Streptomyces Species Reveals Their Adaptation to the Marine Environment and Their Diversity at the Genomic Level.</title>
        <authorList>
            <person name="Tian X."/>
            <person name="Zhang Z."/>
            <person name="Yang T."/>
            <person name="Chen M."/>
            <person name="Li J."/>
            <person name="Chen F."/>
            <person name="Yang J."/>
            <person name="Li W."/>
            <person name="Zhang B."/>
            <person name="Zhang Z."/>
            <person name="Wu J."/>
            <person name="Zhang C."/>
            <person name="Long L."/>
            <person name="Xiao J."/>
        </authorList>
    </citation>
    <scope>NUCLEOTIDE SEQUENCE [LARGE SCALE GENOMIC DNA]</scope>
    <source>
        <strain evidence="3 4">SCSIO 02100</strain>
    </source>
</reference>
<evidence type="ECO:0000313" key="3">
    <source>
        <dbReference type="EMBL" id="OEV03297.1"/>
    </source>
</evidence>
<dbReference type="Proteomes" id="UP000176101">
    <property type="component" value="Unassembled WGS sequence"/>
</dbReference>
<evidence type="ECO:0000259" key="2">
    <source>
        <dbReference type="Pfam" id="PF00975"/>
    </source>
</evidence>
<protein>
    <recommendedName>
        <fullName evidence="2">Thioesterase domain-containing protein</fullName>
    </recommendedName>
</protein>
<accession>A0A1E7KH74</accession>
<feature type="domain" description="Thioesterase" evidence="2">
    <location>
        <begin position="11"/>
        <end position="223"/>
    </location>
</feature>
<evidence type="ECO:0000313" key="4">
    <source>
        <dbReference type="Proteomes" id="UP000176101"/>
    </source>
</evidence>